<evidence type="ECO:0000256" key="1">
    <source>
        <dbReference type="SAM" id="SignalP"/>
    </source>
</evidence>
<keyword evidence="3" id="KW-1185">Reference proteome</keyword>
<sequence>MSNTRLIAVCLAVLLIICFVSSERSLSRPTRPDGSKMGVSKSYINKLVHHLDSIVGPRYGKRFSAPPVRKMQQEIYPDESQDFYEPYKIYENLF</sequence>
<accession>A0AAW1JD14</accession>
<gene>
    <name evidence="2" type="ORF">QE152_g31224</name>
</gene>
<comment type="caution">
    <text evidence="2">The sequence shown here is derived from an EMBL/GenBank/DDBJ whole genome shotgun (WGS) entry which is preliminary data.</text>
</comment>
<keyword evidence="1" id="KW-0732">Signal</keyword>
<dbReference type="EMBL" id="JASPKY010000437">
    <property type="protein sequence ID" value="KAK9700454.1"/>
    <property type="molecule type" value="Genomic_DNA"/>
</dbReference>
<feature type="chain" id="PRO_5043867143" evidence="1">
    <location>
        <begin position="23"/>
        <end position="94"/>
    </location>
</feature>
<evidence type="ECO:0000313" key="3">
    <source>
        <dbReference type="Proteomes" id="UP001458880"/>
    </source>
</evidence>
<proteinExistence type="predicted"/>
<feature type="signal peptide" evidence="1">
    <location>
        <begin position="1"/>
        <end position="22"/>
    </location>
</feature>
<organism evidence="2 3">
    <name type="scientific">Popillia japonica</name>
    <name type="common">Japanese beetle</name>
    <dbReference type="NCBI Taxonomy" id="7064"/>
    <lineage>
        <taxon>Eukaryota</taxon>
        <taxon>Metazoa</taxon>
        <taxon>Ecdysozoa</taxon>
        <taxon>Arthropoda</taxon>
        <taxon>Hexapoda</taxon>
        <taxon>Insecta</taxon>
        <taxon>Pterygota</taxon>
        <taxon>Neoptera</taxon>
        <taxon>Endopterygota</taxon>
        <taxon>Coleoptera</taxon>
        <taxon>Polyphaga</taxon>
        <taxon>Scarabaeiformia</taxon>
        <taxon>Scarabaeidae</taxon>
        <taxon>Rutelinae</taxon>
        <taxon>Popillia</taxon>
    </lineage>
</organism>
<dbReference type="AlphaFoldDB" id="A0AAW1JD14"/>
<dbReference type="Proteomes" id="UP001458880">
    <property type="component" value="Unassembled WGS sequence"/>
</dbReference>
<protein>
    <submittedName>
        <fullName evidence="2">Uncharacterized protein</fullName>
    </submittedName>
</protein>
<evidence type="ECO:0000313" key="2">
    <source>
        <dbReference type="EMBL" id="KAK9700454.1"/>
    </source>
</evidence>
<reference evidence="2 3" key="1">
    <citation type="journal article" date="2024" name="BMC Genomics">
        <title>De novo assembly and annotation of Popillia japonica's genome with initial clues to its potential as an invasive pest.</title>
        <authorList>
            <person name="Cucini C."/>
            <person name="Boschi S."/>
            <person name="Funari R."/>
            <person name="Cardaioli E."/>
            <person name="Iannotti N."/>
            <person name="Marturano G."/>
            <person name="Paoli F."/>
            <person name="Bruttini M."/>
            <person name="Carapelli A."/>
            <person name="Frati F."/>
            <person name="Nardi F."/>
        </authorList>
    </citation>
    <scope>NUCLEOTIDE SEQUENCE [LARGE SCALE GENOMIC DNA]</scope>
    <source>
        <strain evidence="2">DMR45628</strain>
    </source>
</reference>
<name>A0AAW1JD14_POPJA</name>